<protein>
    <submittedName>
        <fullName evidence="4">Microcephalin-like isoform X1</fullName>
    </submittedName>
</protein>
<evidence type="ECO:0000259" key="2">
    <source>
        <dbReference type="PROSITE" id="PS50172"/>
    </source>
</evidence>
<feature type="compositionally biased region" description="Basic residues" evidence="1">
    <location>
        <begin position="1"/>
        <end position="11"/>
    </location>
</feature>
<dbReference type="PANTHER" id="PTHR14625">
    <property type="entry name" value="MICROCEPHALIN"/>
    <property type="match status" value="1"/>
</dbReference>
<feature type="region of interest" description="Disordered" evidence="1">
    <location>
        <begin position="1"/>
        <end position="107"/>
    </location>
</feature>
<dbReference type="OrthoDB" id="2384350at2759"/>
<proteinExistence type="predicted"/>
<reference evidence="3" key="1">
    <citation type="journal article" date="2020" name="Nat. Ecol. Evol.">
        <title>Deeply conserved synteny resolves early events in vertebrate evolution.</title>
        <authorList>
            <person name="Simakov O."/>
            <person name="Marletaz F."/>
            <person name="Yue J.X."/>
            <person name="O'Connell B."/>
            <person name="Jenkins J."/>
            <person name="Brandt A."/>
            <person name="Calef R."/>
            <person name="Tung C.H."/>
            <person name="Huang T.K."/>
            <person name="Schmutz J."/>
            <person name="Satoh N."/>
            <person name="Yu J.K."/>
            <person name="Putnam N.H."/>
            <person name="Green R.E."/>
            <person name="Rokhsar D.S."/>
        </authorList>
    </citation>
    <scope>NUCLEOTIDE SEQUENCE [LARGE SCALE GENOMIC DNA]</scope>
    <source>
        <strain evidence="3">S238N-H82</strain>
    </source>
</reference>
<feature type="region of interest" description="Disordered" evidence="1">
    <location>
        <begin position="346"/>
        <end position="375"/>
    </location>
</feature>
<dbReference type="Pfam" id="PF12738">
    <property type="entry name" value="PTCB-BRCT"/>
    <property type="match status" value="1"/>
</dbReference>
<dbReference type="GO" id="GO:0000278">
    <property type="term" value="P:mitotic cell cycle"/>
    <property type="evidence" value="ECO:0000318"/>
    <property type="project" value="GO_Central"/>
</dbReference>
<dbReference type="InterPro" id="IPR001357">
    <property type="entry name" value="BRCT_dom"/>
</dbReference>
<name>A0A9J7HX03_BRAFL</name>
<dbReference type="AlphaFoldDB" id="A0A9J7HX03"/>
<dbReference type="CDD" id="cd17716">
    <property type="entry name" value="BRCT_microcephalin_rpt1"/>
    <property type="match status" value="1"/>
</dbReference>
<feature type="region of interest" description="Disordered" evidence="1">
    <location>
        <begin position="438"/>
        <end position="526"/>
    </location>
</feature>
<dbReference type="CDD" id="cd17751">
    <property type="entry name" value="BRCT_microcephalin_rpt3"/>
    <property type="match status" value="1"/>
</dbReference>
<feature type="compositionally biased region" description="Polar residues" evidence="1">
    <location>
        <begin position="576"/>
        <end position="589"/>
    </location>
</feature>
<feature type="compositionally biased region" description="Basic and acidic residues" evidence="1">
    <location>
        <begin position="817"/>
        <end position="830"/>
    </location>
</feature>
<feature type="compositionally biased region" description="Polar residues" evidence="1">
    <location>
        <begin position="460"/>
        <end position="476"/>
    </location>
</feature>
<feature type="compositionally biased region" description="Low complexity" evidence="1">
    <location>
        <begin position="662"/>
        <end position="675"/>
    </location>
</feature>
<feature type="compositionally biased region" description="Low complexity" evidence="1">
    <location>
        <begin position="796"/>
        <end position="812"/>
    </location>
</feature>
<feature type="compositionally biased region" description="Polar residues" evidence="1">
    <location>
        <begin position="362"/>
        <end position="375"/>
    </location>
</feature>
<dbReference type="PROSITE" id="PS50172">
    <property type="entry name" value="BRCT"/>
    <property type="match status" value="3"/>
</dbReference>
<sequence>MAPSRSSKRRSMAPLPTELSPMSRLAIKAGRCSRRQSTLGLSQTGRSSAGTPGRQKSNPANGSAKTNPTRSRRSLVSVGVASNSWDDPVSQSCQLSGSQGQNPQLGDVTSLSIQNMDLESPSLLTKSHKTTMRNNTTCHSVREMELDSPNLPRPGTPTLRPGVSGQPSLERLMLPADTPSPRLQDQVSLLLPTDTPSPANQALVLDSDDDDDLPPSTQPVDNRVLKGVVVYVEVRCNDTMENRSKAVAKQLELLGAQVEPKLSREVTHVVFKDGRKSTLDRATKKGIHLVSVLWVESCREKQVHVNEGLFPISRPDEGNTPVLTRIRRYRSMQPKSFEEELAGSAERVRKRRRHHELANRWKTVTGTTPSGTPNKATVYVEDTQDPNSEEMVLPSMPLAIPDTPPNMREKRNQLMARQENQASPLNFTEGTLSQKRLFGGAESDNNSSCEKKTCAEDEQQVPSDNVSGRNSQPRMETSSDSFKKQRRQSRRLSSLPAKDGEPEGNNSLKQPAKSGSGKRRLLSTMNSGPAAELICPQEPTGSAATNRVKKTVGVLSGKRDQTPVSTSTIGRVSVESQGSMDADVQLNSSKRMDSNKENAAAKRKWRAATDSSEDEAKQIAKKGKQAKSDNDAGNGGSKVVKRGATVPQWDWDSDSSDGLGELAARASARALASLRQGSKQKKNPANDRGSNNESDSDDPDSQQKGRKNTAAKKTSRTPEKKSNQSKQNQKAGRNSQGKSLVAIPVEDDAEVVDLASSQYSVVEPLRPSRRSLEEFAPPQRPSLSKRSCKKGKDSSRCSSRRVSSSSGSSNSSNGEMDESHSSKSARKDTNKQAQKKAKTSRKPTSSDLDSSTSSSSTGATRLSCNRRSRQKVGKKEKTGKALVMTSMHTKDQELVISVMKQLGGSYLERDVTERTTHVVSGSNRRTLNVLSAIAQGCWLVSLEWVLKSCEVGRYVEEEPYELHEAFPAAQEARLERQAAEGPYNQDLFSDCGLIYISEQTSPPYSSLVHLVELCGGRICTSIRRARIVVGNPQRRTDALVVTELWVLDSITEHRTLPLDSYLVQPEKTRRASSPEF</sequence>
<organism evidence="3 4">
    <name type="scientific">Branchiostoma floridae</name>
    <name type="common">Florida lancelet</name>
    <name type="synonym">Amphioxus</name>
    <dbReference type="NCBI Taxonomy" id="7739"/>
    <lineage>
        <taxon>Eukaryota</taxon>
        <taxon>Metazoa</taxon>
        <taxon>Chordata</taxon>
        <taxon>Cephalochordata</taxon>
        <taxon>Leptocardii</taxon>
        <taxon>Amphioxiformes</taxon>
        <taxon>Branchiostomatidae</taxon>
        <taxon>Branchiostoma</taxon>
    </lineage>
</organism>
<feature type="region of interest" description="Disordered" evidence="1">
    <location>
        <begin position="755"/>
        <end position="879"/>
    </location>
</feature>
<feature type="region of interest" description="Disordered" evidence="1">
    <location>
        <begin position="576"/>
        <end position="742"/>
    </location>
</feature>
<dbReference type="RefSeq" id="XP_035666420.1">
    <property type="nucleotide sequence ID" value="XM_035810527.1"/>
</dbReference>
<dbReference type="CDD" id="cd17736">
    <property type="entry name" value="BRCT_microcephalin_rpt2"/>
    <property type="match status" value="1"/>
</dbReference>
<feature type="domain" description="BRCT" evidence="2">
    <location>
        <begin position="878"/>
        <end position="962"/>
    </location>
</feature>
<dbReference type="InterPro" id="IPR036420">
    <property type="entry name" value="BRCT_dom_sf"/>
</dbReference>
<dbReference type="PANTHER" id="PTHR14625:SF3">
    <property type="entry name" value="MICROCEPHALIN"/>
    <property type="match status" value="1"/>
</dbReference>
<feature type="compositionally biased region" description="Basic and acidic residues" evidence="1">
    <location>
        <begin position="590"/>
        <end position="600"/>
    </location>
</feature>
<dbReference type="InterPro" id="IPR022047">
    <property type="entry name" value="Microcephalin-like"/>
</dbReference>
<evidence type="ECO:0000256" key="1">
    <source>
        <dbReference type="SAM" id="MobiDB-lite"/>
    </source>
</evidence>
<dbReference type="Proteomes" id="UP000001554">
    <property type="component" value="Chromosome 2"/>
</dbReference>
<feature type="region of interest" description="Disordered" evidence="1">
    <location>
        <begin position="142"/>
        <end position="220"/>
    </location>
</feature>
<reference evidence="4" key="2">
    <citation type="submission" date="2025-08" db="UniProtKB">
        <authorList>
            <consortium name="RefSeq"/>
        </authorList>
    </citation>
    <scope>IDENTIFICATION</scope>
    <source>
        <strain evidence="4">S238N-H82</strain>
        <tissue evidence="4">Testes</tissue>
    </source>
</reference>
<dbReference type="KEGG" id="bfo:118409482"/>
<evidence type="ECO:0000313" key="3">
    <source>
        <dbReference type="Proteomes" id="UP000001554"/>
    </source>
</evidence>
<dbReference type="GeneID" id="118409482"/>
<dbReference type="SMART" id="SM00292">
    <property type="entry name" value="BRCT"/>
    <property type="match status" value="3"/>
</dbReference>
<gene>
    <name evidence="4" type="primary">LOC118409482</name>
</gene>
<dbReference type="SUPFAM" id="SSF52113">
    <property type="entry name" value="BRCT domain"/>
    <property type="match status" value="3"/>
</dbReference>
<feature type="compositionally biased region" description="Low complexity" evidence="1">
    <location>
        <begin position="90"/>
        <end position="101"/>
    </location>
</feature>
<dbReference type="Gene3D" id="3.40.50.10190">
    <property type="entry name" value="BRCT domain"/>
    <property type="match status" value="3"/>
</dbReference>
<accession>A0A9J7HX03</accession>
<feature type="domain" description="BRCT" evidence="2">
    <location>
        <begin position="983"/>
        <end position="1063"/>
    </location>
</feature>
<feature type="compositionally biased region" description="Low complexity" evidence="1">
    <location>
        <begin position="845"/>
        <end position="857"/>
    </location>
</feature>
<feature type="compositionally biased region" description="Basic residues" evidence="1">
    <location>
        <begin position="704"/>
        <end position="715"/>
    </location>
</feature>
<keyword evidence="3" id="KW-1185">Reference proteome</keyword>
<dbReference type="Pfam" id="PF00533">
    <property type="entry name" value="BRCT"/>
    <property type="match status" value="1"/>
</dbReference>
<feature type="domain" description="BRCT" evidence="2">
    <location>
        <begin position="220"/>
        <end position="312"/>
    </location>
</feature>
<dbReference type="OMA" id="AMEPRMT"/>
<evidence type="ECO:0000313" key="4">
    <source>
        <dbReference type="RefSeq" id="XP_035666420.1"/>
    </source>
</evidence>
<feature type="compositionally biased region" description="Polar residues" evidence="1">
    <location>
        <begin position="35"/>
        <end position="69"/>
    </location>
</feature>